<proteinExistence type="predicted"/>
<comment type="caution">
    <text evidence="1">The sequence shown here is derived from an EMBL/GenBank/DDBJ whole genome shotgun (WGS) entry which is preliminary data.</text>
</comment>
<keyword evidence="2" id="KW-1185">Reference proteome</keyword>
<protein>
    <submittedName>
        <fullName evidence="1">Uncharacterized protein</fullName>
    </submittedName>
</protein>
<organism evidence="1 2">
    <name type="scientific">Solanum commersonii</name>
    <name type="common">Commerson's wild potato</name>
    <name type="synonym">Commerson's nightshade</name>
    <dbReference type="NCBI Taxonomy" id="4109"/>
    <lineage>
        <taxon>Eukaryota</taxon>
        <taxon>Viridiplantae</taxon>
        <taxon>Streptophyta</taxon>
        <taxon>Embryophyta</taxon>
        <taxon>Tracheophyta</taxon>
        <taxon>Spermatophyta</taxon>
        <taxon>Magnoliopsida</taxon>
        <taxon>eudicotyledons</taxon>
        <taxon>Gunneridae</taxon>
        <taxon>Pentapetalae</taxon>
        <taxon>asterids</taxon>
        <taxon>lamiids</taxon>
        <taxon>Solanales</taxon>
        <taxon>Solanaceae</taxon>
        <taxon>Solanoideae</taxon>
        <taxon>Solaneae</taxon>
        <taxon>Solanum</taxon>
    </lineage>
</organism>
<dbReference type="Proteomes" id="UP000824120">
    <property type="component" value="Chromosome 11"/>
</dbReference>
<reference evidence="1 2" key="1">
    <citation type="submission" date="2020-09" db="EMBL/GenBank/DDBJ databases">
        <title>De no assembly of potato wild relative species, Solanum commersonii.</title>
        <authorList>
            <person name="Cho K."/>
        </authorList>
    </citation>
    <scope>NUCLEOTIDE SEQUENCE [LARGE SCALE GENOMIC DNA]</scope>
    <source>
        <strain evidence="1">LZ3.2</strain>
        <tissue evidence="1">Leaf</tissue>
    </source>
</reference>
<evidence type="ECO:0000313" key="1">
    <source>
        <dbReference type="EMBL" id="KAG5576563.1"/>
    </source>
</evidence>
<feature type="non-terminal residue" evidence="1">
    <location>
        <position position="1"/>
    </location>
</feature>
<sequence length="130" mass="14578">MELETKSKLWQMKSIFECFSFLDSLVTFSSRIRHPVCSSDTKFGASILLVPPESQGVKDIREDFPIGKGRGQKGALVTEPMDEDNDISSIFDVGKALTTHSRMSGYICSCRADFCLYLTLPPQLNLVDYE</sequence>
<gene>
    <name evidence="1" type="ORF">H5410_056697</name>
</gene>
<accession>A0A9J5WKZ6</accession>
<name>A0A9J5WKZ6_SOLCO</name>
<dbReference type="EMBL" id="JACXVP010000011">
    <property type="protein sequence ID" value="KAG5576563.1"/>
    <property type="molecule type" value="Genomic_DNA"/>
</dbReference>
<dbReference type="AlphaFoldDB" id="A0A9J5WKZ6"/>
<evidence type="ECO:0000313" key="2">
    <source>
        <dbReference type="Proteomes" id="UP000824120"/>
    </source>
</evidence>